<dbReference type="OrthoDB" id="6428749at2759"/>
<keyword evidence="4" id="KW-1185">Reference proteome</keyword>
<dbReference type="AlphaFoldDB" id="A0A9P4US29"/>
<organism evidence="3 4">
    <name type="scientific">Polychaeton citri CBS 116435</name>
    <dbReference type="NCBI Taxonomy" id="1314669"/>
    <lineage>
        <taxon>Eukaryota</taxon>
        <taxon>Fungi</taxon>
        <taxon>Dikarya</taxon>
        <taxon>Ascomycota</taxon>
        <taxon>Pezizomycotina</taxon>
        <taxon>Dothideomycetes</taxon>
        <taxon>Dothideomycetidae</taxon>
        <taxon>Capnodiales</taxon>
        <taxon>Capnodiaceae</taxon>
        <taxon>Polychaeton</taxon>
    </lineage>
</organism>
<dbReference type="SUPFAM" id="SSF75304">
    <property type="entry name" value="Amidase signature (AS) enzymes"/>
    <property type="match status" value="1"/>
</dbReference>
<gene>
    <name evidence="3" type="ORF">K431DRAFT_280328</name>
</gene>
<dbReference type="GO" id="GO:0003824">
    <property type="term" value="F:catalytic activity"/>
    <property type="evidence" value="ECO:0007669"/>
    <property type="project" value="InterPro"/>
</dbReference>
<accession>A0A9P4US29</accession>
<comment type="caution">
    <text evidence="3">The sequence shown here is derived from an EMBL/GenBank/DDBJ whole genome shotgun (WGS) entry which is preliminary data.</text>
</comment>
<dbReference type="InterPro" id="IPR000120">
    <property type="entry name" value="Amidase"/>
</dbReference>
<name>A0A9P4US29_9PEZI</name>
<dbReference type="EMBL" id="MU003765">
    <property type="protein sequence ID" value="KAF2726297.1"/>
    <property type="molecule type" value="Genomic_DNA"/>
</dbReference>
<dbReference type="PANTHER" id="PTHR11895">
    <property type="entry name" value="TRANSAMIDASE"/>
    <property type="match status" value="1"/>
</dbReference>
<evidence type="ECO:0000256" key="1">
    <source>
        <dbReference type="SAM" id="MobiDB-lite"/>
    </source>
</evidence>
<proteinExistence type="predicted"/>
<reference evidence="3" key="1">
    <citation type="journal article" date="2020" name="Stud. Mycol.">
        <title>101 Dothideomycetes genomes: a test case for predicting lifestyles and emergence of pathogens.</title>
        <authorList>
            <person name="Haridas S."/>
            <person name="Albert R."/>
            <person name="Binder M."/>
            <person name="Bloem J."/>
            <person name="Labutti K."/>
            <person name="Salamov A."/>
            <person name="Andreopoulos B."/>
            <person name="Baker S."/>
            <person name="Barry K."/>
            <person name="Bills G."/>
            <person name="Bluhm B."/>
            <person name="Cannon C."/>
            <person name="Castanera R."/>
            <person name="Culley D."/>
            <person name="Daum C."/>
            <person name="Ezra D."/>
            <person name="Gonzalez J."/>
            <person name="Henrissat B."/>
            <person name="Kuo A."/>
            <person name="Liang C."/>
            <person name="Lipzen A."/>
            <person name="Lutzoni F."/>
            <person name="Magnuson J."/>
            <person name="Mondo S."/>
            <person name="Nolan M."/>
            <person name="Ohm R."/>
            <person name="Pangilinan J."/>
            <person name="Park H.-J."/>
            <person name="Ramirez L."/>
            <person name="Alfaro M."/>
            <person name="Sun H."/>
            <person name="Tritt A."/>
            <person name="Yoshinaga Y."/>
            <person name="Zwiers L.-H."/>
            <person name="Turgeon B."/>
            <person name="Goodwin S."/>
            <person name="Spatafora J."/>
            <person name="Crous P."/>
            <person name="Grigoriev I."/>
        </authorList>
    </citation>
    <scope>NUCLEOTIDE SEQUENCE</scope>
    <source>
        <strain evidence="3">CBS 116435</strain>
    </source>
</reference>
<dbReference type="Proteomes" id="UP000799441">
    <property type="component" value="Unassembled WGS sequence"/>
</dbReference>
<evidence type="ECO:0000313" key="3">
    <source>
        <dbReference type="EMBL" id="KAF2726297.1"/>
    </source>
</evidence>
<dbReference type="PANTHER" id="PTHR11895:SF7">
    <property type="entry name" value="GLUTAMYL-TRNA(GLN) AMIDOTRANSFERASE SUBUNIT A, MITOCHONDRIAL"/>
    <property type="match status" value="1"/>
</dbReference>
<feature type="domain" description="Amidase" evidence="2">
    <location>
        <begin position="28"/>
        <end position="425"/>
    </location>
</feature>
<dbReference type="InterPro" id="IPR023631">
    <property type="entry name" value="Amidase_dom"/>
</dbReference>
<sequence>MTPLHQLSAAQALQRLRDGSLKCEDYAQALLARIKYRDPTIRAWVYLNEDQILTQARHLDTIPPSERRPLHGLPIGIKDVILTRDMPTQYNSPLYETNVPINMDAAPVLTLRASGALIFGKTSTTEFATAKAGNIHQNLTANPHDPRRTPGGSSSGSGAAVADYHVPIALGTQTGGSVVRPASFNGCYGLKVSWGAVSREGLAQWSTTNDTCGFFTRSVEDLDVVADVFRLEDDVEVPSQPFSLEGAKVALCKSPVWQKAGPGTIAAMDKASQILRSHGAAVMDLELPEDFAHVLDWHSAILGGEGQSSFLGQYLQDKDKMHDSIQALVENKSGNTRKQQLEAYDSCARLRPIWDSIASRFDAVITPSVVDEAPLGLERTGDMSFCSTWTVMQCPALNIPGFVGENGMPIGLTLVGPRYSDRRLLWVAKTIGSIFEENGGFRSKVVA</sequence>
<evidence type="ECO:0000259" key="2">
    <source>
        <dbReference type="Pfam" id="PF01425"/>
    </source>
</evidence>
<dbReference type="Pfam" id="PF01425">
    <property type="entry name" value="Amidase"/>
    <property type="match status" value="1"/>
</dbReference>
<protein>
    <submittedName>
        <fullName evidence="3">Amidase signature enzyme</fullName>
    </submittedName>
</protein>
<feature type="region of interest" description="Disordered" evidence="1">
    <location>
        <begin position="137"/>
        <end position="158"/>
    </location>
</feature>
<dbReference type="Gene3D" id="3.90.1300.10">
    <property type="entry name" value="Amidase signature (AS) domain"/>
    <property type="match status" value="1"/>
</dbReference>
<dbReference type="InterPro" id="IPR036928">
    <property type="entry name" value="AS_sf"/>
</dbReference>
<evidence type="ECO:0000313" key="4">
    <source>
        <dbReference type="Proteomes" id="UP000799441"/>
    </source>
</evidence>